<dbReference type="Pfam" id="PF01547">
    <property type="entry name" value="SBP_bac_1"/>
    <property type="match status" value="1"/>
</dbReference>
<keyword evidence="1 2" id="KW-0732">Signal</keyword>
<dbReference type="PANTHER" id="PTHR30006">
    <property type="entry name" value="THIAMINE-BINDING PERIPLASMIC PROTEIN-RELATED"/>
    <property type="match status" value="1"/>
</dbReference>
<evidence type="ECO:0000256" key="1">
    <source>
        <dbReference type="ARBA" id="ARBA00022729"/>
    </source>
</evidence>
<protein>
    <submittedName>
        <fullName evidence="3">ABC transporter substrate-binding protein</fullName>
    </submittedName>
</protein>
<gene>
    <name evidence="3" type="ORF">MGEO_15825</name>
</gene>
<dbReference type="PANTHER" id="PTHR30006:SF25">
    <property type="entry name" value="PHOSPHOGLYCERATE TRANSPORT REGULATORY PROTEIN PGTC"/>
    <property type="match status" value="1"/>
</dbReference>
<dbReference type="AlphaFoldDB" id="A0A1X4NHY4"/>
<dbReference type="Proteomes" id="UP000193926">
    <property type="component" value="Unassembled WGS sequence"/>
</dbReference>
<feature type="signal peptide" evidence="2">
    <location>
        <begin position="1"/>
        <end position="19"/>
    </location>
</feature>
<dbReference type="GO" id="GO:0030288">
    <property type="term" value="C:outer membrane-bounded periplasmic space"/>
    <property type="evidence" value="ECO:0007669"/>
    <property type="project" value="TreeGrafter"/>
</dbReference>
<accession>A0A1X4NHY4</accession>
<dbReference type="InterPro" id="IPR006059">
    <property type="entry name" value="SBP"/>
</dbReference>
<proteinExistence type="predicted"/>
<dbReference type="RefSeq" id="WP_085640048.1">
    <property type="nucleotide sequence ID" value="NZ_JFKC01000019.1"/>
</dbReference>
<comment type="caution">
    <text evidence="3">The sequence shown here is derived from an EMBL/GenBank/DDBJ whole genome shotgun (WGS) entry which is preliminary data.</text>
</comment>
<feature type="chain" id="PRO_5012236769" evidence="2">
    <location>
        <begin position="20"/>
        <end position="341"/>
    </location>
</feature>
<sequence length="341" mass="37849">MRRACLAVVLTLWATLAAALDVEDHRHYPGTSDATLRILSTADLDVFEPYLLEFQSTRPALSIDYTVVSSAELYTAIEGGADFDLALSSAMDLQFRLANDGRALSYRSDRTEALPDWARWRNLIFAFTSEPAVVVLSTDRFKGLEIPTTRQDLITLLRENPESFGGAVGTYDVRDSGLGYLFATQEARSTDAYWRLSEVMGRLDPQLYCCSGQMIDDVAEGRLALAYNVLGSYAAERIARDSGGRVQILRMQDFANVMLRTAIIPKTSDRPEDAGAMIDMLATLGLREERGDWPLPPLRPSGTADTTGFGPIRLGPALMVYLDPLNRRAFLTEWEAAMEQR</sequence>
<dbReference type="STRING" id="1123756.MGEO_15825"/>
<keyword evidence="4" id="KW-1185">Reference proteome</keyword>
<name>A0A1X4NHY4_9RHOB</name>
<reference evidence="3 4" key="1">
    <citation type="submission" date="2014-03" db="EMBL/GenBank/DDBJ databases">
        <title>The draft genome sequence of Marivita geojedonensis KCTC 23882.</title>
        <authorList>
            <person name="Lai Q."/>
            <person name="Shao Z."/>
        </authorList>
    </citation>
    <scope>NUCLEOTIDE SEQUENCE [LARGE SCALE GENOMIC DNA]</scope>
    <source>
        <strain evidence="3 4">DPG-138</strain>
    </source>
</reference>
<dbReference type="Gene3D" id="3.40.190.10">
    <property type="entry name" value="Periplasmic binding protein-like II"/>
    <property type="match status" value="2"/>
</dbReference>
<dbReference type="OrthoDB" id="8673316at2"/>
<evidence type="ECO:0000256" key="2">
    <source>
        <dbReference type="SAM" id="SignalP"/>
    </source>
</evidence>
<dbReference type="SUPFAM" id="SSF53850">
    <property type="entry name" value="Periplasmic binding protein-like II"/>
    <property type="match status" value="1"/>
</dbReference>
<evidence type="ECO:0000313" key="4">
    <source>
        <dbReference type="Proteomes" id="UP000193926"/>
    </source>
</evidence>
<dbReference type="EMBL" id="JFKC01000019">
    <property type="protein sequence ID" value="OSQ47592.1"/>
    <property type="molecule type" value="Genomic_DNA"/>
</dbReference>
<evidence type="ECO:0000313" key="3">
    <source>
        <dbReference type="EMBL" id="OSQ47592.1"/>
    </source>
</evidence>
<organism evidence="3 4">
    <name type="scientific">Marivita geojedonensis</name>
    <dbReference type="NCBI Taxonomy" id="1123756"/>
    <lineage>
        <taxon>Bacteria</taxon>
        <taxon>Pseudomonadati</taxon>
        <taxon>Pseudomonadota</taxon>
        <taxon>Alphaproteobacteria</taxon>
        <taxon>Rhodobacterales</taxon>
        <taxon>Roseobacteraceae</taxon>
        <taxon>Marivita</taxon>
    </lineage>
</organism>